<accession>A0A6P3BZK5</accession>
<feature type="domain" description="Helicase ATP-binding" evidence="11">
    <location>
        <begin position="266"/>
        <end position="469"/>
    </location>
</feature>
<evidence type="ECO:0000256" key="9">
    <source>
        <dbReference type="ARBA" id="ARBA00023125"/>
    </source>
</evidence>
<dbReference type="CDD" id="cd18800">
    <property type="entry name" value="SF2_C_EcoR124I-like"/>
    <property type="match status" value="1"/>
</dbReference>
<keyword evidence="4 10" id="KW-0547">Nucleotide-binding</keyword>
<evidence type="ECO:0000259" key="11">
    <source>
        <dbReference type="SMART" id="SM00487"/>
    </source>
</evidence>
<dbReference type="InterPro" id="IPR055180">
    <property type="entry name" value="HsdR_RecA-like_helicase_dom_2"/>
</dbReference>
<keyword evidence="3" id="KW-0540">Nuclease</keyword>
<dbReference type="CDD" id="cd18030">
    <property type="entry name" value="DEXHc_RE_I_HsdR"/>
    <property type="match status" value="1"/>
</dbReference>
<evidence type="ECO:0000256" key="3">
    <source>
        <dbReference type="ARBA" id="ARBA00022722"/>
    </source>
</evidence>
<evidence type="ECO:0000256" key="7">
    <source>
        <dbReference type="ARBA" id="ARBA00022801"/>
    </source>
</evidence>
<organism evidence="12 13">
    <name type="scientific">Burkholderia contaminans</name>
    <dbReference type="NCBI Taxonomy" id="488447"/>
    <lineage>
        <taxon>Bacteria</taxon>
        <taxon>Pseudomonadati</taxon>
        <taxon>Pseudomonadota</taxon>
        <taxon>Betaproteobacteria</taxon>
        <taxon>Burkholderiales</taxon>
        <taxon>Burkholderiaceae</taxon>
        <taxon>Burkholderia</taxon>
        <taxon>Burkholderia cepacia complex</taxon>
    </lineage>
</organism>
<dbReference type="SUPFAM" id="SSF52540">
    <property type="entry name" value="P-loop containing nucleoside triphosphate hydrolases"/>
    <property type="match status" value="2"/>
</dbReference>
<keyword evidence="7 10" id="KW-0378">Hydrolase</keyword>
<protein>
    <recommendedName>
        <fullName evidence="10">Type I restriction enzyme endonuclease subunit</fullName>
        <shortName evidence="10">R protein</shortName>
        <ecNumber evidence="10">3.1.21.3</ecNumber>
    </recommendedName>
</protein>
<evidence type="ECO:0000256" key="2">
    <source>
        <dbReference type="ARBA" id="ARBA00008598"/>
    </source>
</evidence>
<dbReference type="Pfam" id="PF22679">
    <property type="entry name" value="T1R_D3-like"/>
    <property type="match status" value="1"/>
</dbReference>
<dbReference type="GO" id="GO:0005524">
    <property type="term" value="F:ATP binding"/>
    <property type="evidence" value="ECO:0007669"/>
    <property type="project" value="UniProtKB-KW"/>
</dbReference>
<keyword evidence="6" id="KW-0255">Endonuclease</keyword>
<dbReference type="InterPro" id="IPR014001">
    <property type="entry name" value="Helicase_ATP-bd"/>
</dbReference>
<dbReference type="Gene3D" id="3.40.50.300">
    <property type="entry name" value="P-loop containing nucleotide triphosphate hydrolases"/>
    <property type="match status" value="2"/>
</dbReference>
<evidence type="ECO:0000256" key="10">
    <source>
        <dbReference type="RuleBase" id="RU364115"/>
    </source>
</evidence>
<dbReference type="EC" id="3.1.21.3" evidence="10"/>
<dbReference type="AlphaFoldDB" id="A0A6P3BZK5"/>
<comment type="similarity">
    <text evidence="2 10">Belongs to the HsdR family.</text>
</comment>
<gene>
    <name evidence="12" type="ORF">BCO71171_07291</name>
</gene>
<dbReference type="Gene3D" id="3.90.1570.50">
    <property type="match status" value="1"/>
</dbReference>
<dbReference type="GO" id="GO:0009307">
    <property type="term" value="P:DNA restriction-modification system"/>
    <property type="evidence" value="ECO:0007669"/>
    <property type="project" value="UniProtKB-KW"/>
</dbReference>
<evidence type="ECO:0000256" key="5">
    <source>
        <dbReference type="ARBA" id="ARBA00022747"/>
    </source>
</evidence>
<evidence type="ECO:0000256" key="4">
    <source>
        <dbReference type="ARBA" id="ARBA00022741"/>
    </source>
</evidence>
<dbReference type="Pfam" id="PF18766">
    <property type="entry name" value="SWI2_SNF2"/>
    <property type="match status" value="1"/>
</dbReference>
<evidence type="ECO:0000313" key="12">
    <source>
        <dbReference type="EMBL" id="VWD64750.1"/>
    </source>
</evidence>
<comment type="subunit">
    <text evidence="10">The type I restriction/modification system is composed of three polypeptides R, M and S.</text>
</comment>
<dbReference type="RefSeq" id="WP_174976298.1">
    <property type="nucleotide sequence ID" value="NZ_CABVQT010000032.1"/>
</dbReference>
<dbReference type="Proteomes" id="UP000494182">
    <property type="component" value="Unassembled WGS sequence"/>
</dbReference>
<dbReference type="InterPro" id="IPR007409">
    <property type="entry name" value="Restrct_endonuc_type1_HsdR_N"/>
</dbReference>
<evidence type="ECO:0000256" key="1">
    <source>
        <dbReference type="ARBA" id="ARBA00000851"/>
    </source>
</evidence>
<dbReference type="PANTHER" id="PTHR30195:SF15">
    <property type="entry name" value="TYPE I RESTRICTION ENZYME HINDI ENDONUCLEASE SUBUNIT"/>
    <property type="match status" value="1"/>
</dbReference>
<dbReference type="PANTHER" id="PTHR30195">
    <property type="entry name" value="TYPE I SITE-SPECIFIC DEOXYRIBONUCLEASE PROTEIN SUBUNIT M AND R"/>
    <property type="match status" value="1"/>
</dbReference>
<dbReference type="InterPro" id="IPR027417">
    <property type="entry name" value="P-loop_NTPase"/>
</dbReference>
<evidence type="ECO:0000256" key="6">
    <source>
        <dbReference type="ARBA" id="ARBA00022759"/>
    </source>
</evidence>
<evidence type="ECO:0000256" key="8">
    <source>
        <dbReference type="ARBA" id="ARBA00022840"/>
    </source>
</evidence>
<dbReference type="EMBL" id="CABVQT010000032">
    <property type="protein sequence ID" value="VWD64750.1"/>
    <property type="molecule type" value="Genomic_DNA"/>
</dbReference>
<comment type="catalytic activity">
    <reaction evidence="1 10">
        <text>Endonucleolytic cleavage of DNA to give random double-stranded fragments with terminal 5'-phosphates, ATP is simultaneously hydrolyzed.</text>
        <dbReference type="EC" id="3.1.21.3"/>
    </reaction>
</comment>
<proteinExistence type="inferred from homology"/>
<sequence>MSSISERFIEEQAARVFVEVAIPCELTTGLDFDNRERPDNSSGVLPRRLVDRVQAINPGLPQSISAGVALEACRPPHVTLVENNRWFHDLLINGVPVEYKDAATSETRGGRARLIDFDNPANNDFLVVRQLTVAGADGKTIRPDLVLYVNGLPLVVIELKAPANTAATLDVAIDQLGRYKTIAPELFVPNLLLAASDGLLARVGSITSGRQRFTPWRSAHGGEPTLEALIRELLNPSALLDYLRSCVAFEEDERGNIVKKVAGYHQFRAVRKARASVIGALKTQERSDDEAAGKGGVVWHTQGSGKSLTMLMLAGTLVRASEMANPTIVIVTDRNDLDDQLFETFAMGRALLRQDPVQAESREHLRQLLDRASGGVVFTTIHKFTEAHGTISERANVIVMADEAHRSQYGFVEGGARWMREALPNATFVGFTGTPLTAGDRVTRNVFGEYADVYDIRQAVADRATVPIYYEPRIVKLSIDETGAQEAEAKIAQYATRDENGQETPENVRISLEELYGAPERLERVAKFVVEHWEERRAAMEGKAMLVTMSRDIAARLYDEICKLRPVWHDEDDAKGAIKIIMTGSQDDPEHIAKHARSKAQRKSLADRFKDPADDFRLAIVVDMWLTGFDVPSAHTMYLDKPLAGHNLMQAIARVNRVYGEKPGGLVVDLIGLADPLADALATYASTTGETDKPVKELQDEAIPAMQSAFEQLRSFFYDFSYTAVLEVDPSKVLRVYLGAIDYVLDVKHTVGDETGWQRFGGMVKRLATAFALAVPRKETRDIAPHLAFFQRVAAMIRKRLGDERGPTEDRSNGSADIDAAVRQVIGGAVDAGEVIDLFAAAGLDAARLDILSDDFLERVSALEQKNLALETLRKLLADQIRLSERSNLVQAQKFREALEKAMLGYTNKQITTAQMIAQLLELAKWVREAKRHGQDLGLSDEEAAFYDALTENGSAKDVMKSDQLRLMARELAEMVKRMPRLDWTQRESVRADLRRKVRRLLAMYGYPPDLSEEATQLVLRQAELSTENAE</sequence>
<dbReference type="Pfam" id="PF11867">
    <property type="entry name" value="T1RH-like_C"/>
    <property type="match status" value="1"/>
</dbReference>
<dbReference type="InterPro" id="IPR051268">
    <property type="entry name" value="Type-I_R_enzyme_R_subunit"/>
</dbReference>
<keyword evidence="8 10" id="KW-0067">ATP-binding</keyword>
<reference evidence="12 13" key="1">
    <citation type="submission" date="2019-09" db="EMBL/GenBank/DDBJ databases">
        <authorList>
            <person name="Depoorter E."/>
        </authorList>
    </citation>
    <scope>NUCLEOTIDE SEQUENCE [LARGE SCALE GENOMIC DNA]</scope>
    <source>
        <strain evidence="12">R-71171</strain>
    </source>
</reference>
<dbReference type="InterPro" id="IPR040980">
    <property type="entry name" value="SWI2_SNF2"/>
</dbReference>
<dbReference type="GO" id="GO:0009035">
    <property type="term" value="F:type I site-specific deoxyribonuclease activity"/>
    <property type="evidence" value="ECO:0007669"/>
    <property type="project" value="UniProtKB-EC"/>
</dbReference>
<dbReference type="InterPro" id="IPR004473">
    <property type="entry name" value="Restrct_endonuc_typeI_HsdR"/>
</dbReference>
<dbReference type="Pfam" id="PF04313">
    <property type="entry name" value="HSDR_N"/>
    <property type="match status" value="1"/>
</dbReference>
<evidence type="ECO:0000313" key="13">
    <source>
        <dbReference type="Proteomes" id="UP000494182"/>
    </source>
</evidence>
<name>A0A6P3BZK5_9BURK</name>
<dbReference type="CDD" id="cd22332">
    <property type="entry name" value="HsdR_N"/>
    <property type="match status" value="1"/>
</dbReference>
<dbReference type="SMART" id="SM00487">
    <property type="entry name" value="DEXDc"/>
    <property type="match status" value="1"/>
</dbReference>
<comment type="function">
    <text evidence="10">Subunit R is required for both nuclease and ATPase activities, but not for modification.</text>
</comment>
<dbReference type="GO" id="GO:0003677">
    <property type="term" value="F:DNA binding"/>
    <property type="evidence" value="ECO:0007669"/>
    <property type="project" value="UniProtKB-KW"/>
</dbReference>
<keyword evidence="5 10" id="KW-0680">Restriction system</keyword>
<dbReference type="InterPro" id="IPR021810">
    <property type="entry name" value="T1RH-like_C"/>
</dbReference>
<dbReference type="NCBIfam" id="TIGR00348">
    <property type="entry name" value="hsdR"/>
    <property type="match status" value="1"/>
</dbReference>
<keyword evidence="9 10" id="KW-0238">DNA-binding</keyword>